<comment type="caution">
    <text evidence="1">The sequence shown here is derived from an EMBL/GenBank/DDBJ whole genome shotgun (WGS) entry which is preliminary data.</text>
</comment>
<dbReference type="EMBL" id="VKHP01000489">
    <property type="protein sequence ID" value="NEV02905.1"/>
    <property type="molecule type" value="Genomic_DNA"/>
</dbReference>
<evidence type="ECO:0000313" key="1">
    <source>
        <dbReference type="EMBL" id="NEV02905.1"/>
    </source>
</evidence>
<keyword evidence="2" id="KW-1185">Reference proteome</keyword>
<name>A0A6P1BXB6_9BRAD</name>
<gene>
    <name evidence="1" type="ORF">FNJ47_46445</name>
</gene>
<proteinExistence type="predicted"/>
<dbReference type="RefSeq" id="WP_163163403.1">
    <property type="nucleotide sequence ID" value="NZ_VKHP01000489.1"/>
</dbReference>
<accession>A0A6P1BXB6</accession>
<organism evidence="1 2">
    <name type="scientific">Bradyrhizobium uaiense</name>
    <dbReference type="NCBI Taxonomy" id="2594946"/>
    <lineage>
        <taxon>Bacteria</taxon>
        <taxon>Pseudomonadati</taxon>
        <taxon>Pseudomonadota</taxon>
        <taxon>Alphaproteobacteria</taxon>
        <taxon>Hyphomicrobiales</taxon>
        <taxon>Nitrobacteraceae</taxon>
        <taxon>Bradyrhizobium</taxon>
    </lineage>
</organism>
<dbReference type="Pfam" id="PF17342">
    <property type="entry name" value="DUF5372"/>
    <property type="match status" value="1"/>
</dbReference>
<protein>
    <submittedName>
        <fullName evidence="1">Uncharacterized protein</fullName>
    </submittedName>
</protein>
<sequence>MRITHPFHPLCGRKFELICRRRHWGEDRMVYEGQNGRLCTIASAWTDIDPPDEFRLIAAGRAAFCAVDLLALCDALDRLAESMGASDA</sequence>
<reference evidence="1 2" key="1">
    <citation type="journal article" date="2020" name="Arch. Microbiol.">
        <title>Bradyrhizobium uaiense sp. nov., a new highly efficient cowpea symbiont.</title>
        <authorList>
            <person name="Cabral Michel D."/>
            <person name="Azarias Guimaraes A."/>
            <person name="Martins da Costa E."/>
            <person name="Soares de Carvalho T."/>
            <person name="Balsanelli E."/>
            <person name="Willems A."/>
            <person name="Maltempi de Souza E."/>
            <person name="de Souza Moreira F.M."/>
        </authorList>
    </citation>
    <scope>NUCLEOTIDE SEQUENCE [LARGE SCALE GENOMIC DNA]</scope>
    <source>
        <strain evidence="1 2">UFLA 03-164</strain>
    </source>
</reference>
<dbReference type="InterPro" id="IPR035315">
    <property type="entry name" value="DUF5372"/>
</dbReference>
<dbReference type="Proteomes" id="UP000468531">
    <property type="component" value="Unassembled WGS sequence"/>
</dbReference>
<evidence type="ECO:0000313" key="2">
    <source>
        <dbReference type="Proteomes" id="UP000468531"/>
    </source>
</evidence>
<dbReference type="AlphaFoldDB" id="A0A6P1BXB6"/>